<feature type="compositionally biased region" description="Basic and acidic residues" evidence="1">
    <location>
        <begin position="33"/>
        <end position="54"/>
    </location>
</feature>
<dbReference type="HOGENOM" id="CLU_3051154_0_0_1"/>
<reference evidence="3" key="2">
    <citation type="submission" date="2015-01" db="EMBL/GenBank/DDBJ databases">
        <title>Evolutionary Origins and Diversification of the Mycorrhizal Mutualists.</title>
        <authorList>
            <consortium name="DOE Joint Genome Institute"/>
            <consortium name="Mycorrhizal Genomics Consortium"/>
            <person name="Kohler A."/>
            <person name="Kuo A."/>
            <person name="Nagy L.G."/>
            <person name="Floudas D."/>
            <person name="Copeland A."/>
            <person name="Barry K.W."/>
            <person name="Cichocki N."/>
            <person name="Veneault-Fourrey C."/>
            <person name="LaButti K."/>
            <person name="Lindquist E.A."/>
            <person name="Lipzen A."/>
            <person name="Lundell T."/>
            <person name="Morin E."/>
            <person name="Murat C."/>
            <person name="Riley R."/>
            <person name="Ohm R."/>
            <person name="Sun H."/>
            <person name="Tunlid A."/>
            <person name="Henrissat B."/>
            <person name="Grigoriev I.V."/>
            <person name="Hibbett D.S."/>
            <person name="Martin F."/>
        </authorList>
    </citation>
    <scope>NUCLEOTIDE SEQUENCE [LARGE SCALE GENOMIC DNA]</scope>
    <source>
        <strain evidence="3">F 1598</strain>
    </source>
</reference>
<organism evidence="2 3">
    <name type="scientific">Piloderma croceum (strain F 1598)</name>
    <dbReference type="NCBI Taxonomy" id="765440"/>
    <lineage>
        <taxon>Eukaryota</taxon>
        <taxon>Fungi</taxon>
        <taxon>Dikarya</taxon>
        <taxon>Basidiomycota</taxon>
        <taxon>Agaricomycotina</taxon>
        <taxon>Agaricomycetes</taxon>
        <taxon>Agaricomycetidae</taxon>
        <taxon>Atheliales</taxon>
        <taxon>Atheliaceae</taxon>
        <taxon>Piloderma</taxon>
    </lineage>
</organism>
<evidence type="ECO:0000313" key="2">
    <source>
        <dbReference type="EMBL" id="KIM85993.1"/>
    </source>
</evidence>
<evidence type="ECO:0000313" key="3">
    <source>
        <dbReference type="Proteomes" id="UP000054166"/>
    </source>
</evidence>
<accession>A0A0C3BI57</accession>
<feature type="region of interest" description="Disordered" evidence="1">
    <location>
        <begin position="19"/>
        <end position="54"/>
    </location>
</feature>
<reference evidence="2 3" key="1">
    <citation type="submission" date="2014-04" db="EMBL/GenBank/DDBJ databases">
        <authorList>
            <consortium name="DOE Joint Genome Institute"/>
            <person name="Kuo A."/>
            <person name="Tarkka M."/>
            <person name="Buscot F."/>
            <person name="Kohler A."/>
            <person name="Nagy L.G."/>
            <person name="Floudas D."/>
            <person name="Copeland A."/>
            <person name="Barry K.W."/>
            <person name="Cichocki N."/>
            <person name="Veneault-Fourrey C."/>
            <person name="LaButti K."/>
            <person name="Lindquist E.A."/>
            <person name="Lipzen A."/>
            <person name="Lundell T."/>
            <person name="Morin E."/>
            <person name="Murat C."/>
            <person name="Sun H."/>
            <person name="Tunlid A."/>
            <person name="Henrissat B."/>
            <person name="Grigoriev I.V."/>
            <person name="Hibbett D.S."/>
            <person name="Martin F."/>
            <person name="Nordberg H.P."/>
            <person name="Cantor M.N."/>
            <person name="Hua S.X."/>
        </authorList>
    </citation>
    <scope>NUCLEOTIDE SEQUENCE [LARGE SCALE GENOMIC DNA]</scope>
    <source>
        <strain evidence="2 3">F 1598</strain>
    </source>
</reference>
<evidence type="ECO:0000256" key="1">
    <source>
        <dbReference type="SAM" id="MobiDB-lite"/>
    </source>
</evidence>
<gene>
    <name evidence="2" type="ORF">PILCRDRAFT_816535</name>
</gene>
<sequence length="54" mass="6204">MDRSGDKCLYITNPFPRFTEASHHRKSISGSGDSRDTWEEPNDRGTRAEECQCQ</sequence>
<dbReference type="AlphaFoldDB" id="A0A0C3BI57"/>
<proteinExistence type="predicted"/>
<dbReference type="InParanoid" id="A0A0C3BI57"/>
<keyword evidence="3" id="KW-1185">Reference proteome</keyword>
<dbReference type="EMBL" id="KN832983">
    <property type="protein sequence ID" value="KIM85993.1"/>
    <property type="molecule type" value="Genomic_DNA"/>
</dbReference>
<protein>
    <submittedName>
        <fullName evidence="2">Uncharacterized protein</fullName>
    </submittedName>
</protein>
<name>A0A0C3BI57_PILCF</name>
<dbReference type="Proteomes" id="UP000054166">
    <property type="component" value="Unassembled WGS sequence"/>
</dbReference>